<reference evidence="3" key="1">
    <citation type="submission" date="2019-06" db="EMBL/GenBank/DDBJ databases">
        <title>Gordonia isolated from sludge of a wastewater treatment plant.</title>
        <authorList>
            <person name="Tamura T."/>
            <person name="Aoyama K."/>
            <person name="Kang Y."/>
            <person name="Saito S."/>
            <person name="Akiyama N."/>
            <person name="Yazawa K."/>
            <person name="Gonoi T."/>
            <person name="Mikami Y."/>
        </authorList>
    </citation>
    <scope>NUCLEOTIDE SEQUENCE [LARGE SCALE GENOMIC DNA]</scope>
    <source>
        <strain evidence="3">NBRC 107696</strain>
    </source>
</reference>
<dbReference type="OrthoDB" id="4380699at2"/>
<dbReference type="AlphaFoldDB" id="A0A7I9V453"/>
<dbReference type="GO" id="GO:0003676">
    <property type="term" value="F:nucleic acid binding"/>
    <property type="evidence" value="ECO:0007669"/>
    <property type="project" value="InterPro"/>
</dbReference>
<dbReference type="Gene3D" id="1.10.30.50">
    <property type="match status" value="1"/>
</dbReference>
<dbReference type="InterPro" id="IPR003615">
    <property type="entry name" value="HNH_nuc"/>
</dbReference>
<dbReference type="CDD" id="cd00085">
    <property type="entry name" value="HNHc"/>
    <property type="match status" value="1"/>
</dbReference>
<dbReference type="GO" id="GO:0004519">
    <property type="term" value="F:endonuclease activity"/>
    <property type="evidence" value="ECO:0007669"/>
    <property type="project" value="InterPro"/>
</dbReference>
<dbReference type="EMBL" id="BJOV01000002">
    <property type="protein sequence ID" value="GEE00196.1"/>
    <property type="molecule type" value="Genomic_DNA"/>
</dbReference>
<gene>
    <name evidence="2" type="ORF">nbrc107696_06420</name>
</gene>
<keyword evidence="3" id="KW-1185">Reference proteome</keyword>
<dbReference type="InterPro" id="IPR052892">
    <property type="entry name" value="NA-targeting_endonuclease"/>
</dbReference>
<dbReference type="InterPro" id="IPR002711">
    <property type="entry name" value="HNH"/>
</dbReference>
<feature type="domain" description="HNH nuclease" evidence="1">
    <location>
        <begin position="12"/>
        <end position="71"/>
    </location>
</feature>
<evidence type="ECO:0000259" key="1">
    <source>
        <dbReference type="SMART" id="SM00507"/>
    </source>
</evidence>
<accession>A0A7I9V453</accession>
<proteinExistence type="predicted"/>
<dbReference type="PANTHER" id="PTHR33877">
    <property type="entry name" value="SLL1193 PROTEIN"/>
    <property type="match status" value="1"/>
</dbReference>
<name>A0A7I9V453_9ACTN</name>
<dbReference type="SMART" id="SM00507">
    <property type="entry name" value="HNHc"/>
    <property type="match status" value="1"/>
</dbReference>
<dbReference type="PANTHER" id="PTHR33877:SF1">
    <property type="entry name" value="TYPE IV METHYL-DIRECTED RESTRICTION ENZYME ECOKMCRA"/>
    <property type="match status" value="1"/>
</dbReference>
<dbReference type="Proteomes" id="UP000444960">
    <property type="component" value="Unassembled WGS sequence"/>
</dbReference>
<evidence type="ECO:0000313" key="3">
    <source>
        <dbReference type="Proteomes" id="UP000444960"/>
    </source>
</evidence>
<comment type="caution">
    <text evidence="2">The sequence shown here is derived from an EMBL/GenBank/DDBJ whole genome shotgun (WGS) entry which is preliminary data.</text>
</comment>
<dbReference type="Pfam" id="PF01844">
    <property type="entry name" value="HNH"/>
    <property type="match status" value="1"/>
</dbReference>
<organism evidence="2 3">
    <name type="scientific">Gordonia spumicola</name>
    <dbReference type="NCBI Taxonomy" id="589161"/>
    <lineage>
        <taxon>Bacteria</taxon>
        <taxon>Bacillati</taxon>
        <taxon>Actinomycetota</taxon>
        <taxon>Actinomycetes</taxon>
        <taxon>Mycobacteriales</taxon>
        <taxon>Gordoniaceae</taxon>
        <taxon>Gordonia</taxon>
    </lineage>
</organism>
<evidence type="ECO:0000313" key="2">
    <source>
        <dbReference type="EMBL" id="GEE00196.1"/>
    </source>
</evidence>
<protein>
    <recommendedName>
        <fullName evidence="1">HNH nuclease domain-containing protein</fullName>
    </recommendedName>
</protein>
<dbReference type="RefSeq" id="WP_161894123.1">
    <property type="nucleotide sequence ID" value="NZ_BJOV01000002.1"/>
</dbReference>
<sequence length="92" mass="10620">MTAKRNTSTRDRHRRIIAADQPACHWCNNPINYEAHHLDPNAFQIDHVIPLDRGGPDTLDNIVPAHRSCNRAKSDRIIHNTGVDYITERNWN</sequence>
<dbReference type="GO" id="GO:0008270">
    <property type="term" value="F:zinc ion binding"/>
    <property type="evidence" value="ECO:0007669"/>
    <property type="project" value="InterPro"/>
</dbReference>